<feature type="region of interest" description="Disordered" evidence="5">
    <location>
        <begin position="1"/>
        <end position="24"/>
    </location>
</feature>
<evidence type="ECO:0000256" key="3">
    <source>
        <dbReference type="ARBA" id="ARBA00022989"/>
    </source>
</evidence>
<dbReference type="PRINTS" id="PR01036">
    <property type="entry name" value="TCRTETB"/>
</dbReference>
<feature type="transmembrane region" description="Helical" evidence="6">
    <location>
        <begin position="68"/>
        <end position="87"/>
    </location>
</feature>
<organism evidence="8 9">
    <name type="scientific">Nocardia tengchongensis</name>
    <dbReference type="NCBI Taxonomy" id="2055889"/>
    <lineage>
        <taxon>Bacteria</taxon>
        <taxon>Bacillati</taxon>
        <taxon>Actinomycetota</taxon>
        <taxon>Actinomycetes</taxon>
        <taxon>Mycobacteriales</taxon>
        <taxon>Nocardiaceae</taxon>
        <taxon>Nocardia</taxon>
    </lineage>
</organism>
<dbReference type="PROSITE" id="PS50850">
    <property type="entry name" value="MFS"/>
    <property type="match status" value="1"/>
</dbReference>
<reference evidence="8 9" key="1">
    <citation type="submission" date="2021-04" db="EMBL/GenBank/DDBJ databases">
        <title>Nocardia tengchongensis.</title>
        <authorList>
            <person name="Zhuang k."/>
            <person name="Ran Y."/>
            <person name="Li W."/>
        </authorList>
    </citation>
    <scope>NUCLEOTIDE SEQUENCE [LARGE SCALE GENOMIC DNA]</scope>
    <source>
        <strain evidence="8 9">CFH S0057</strain>
    </source>
</reference>
<dbReference type="SUPFAM" id="SSF103473">
    <property type="entry name" value="MFS general substrate transporter"/>
    <property type="match status" value="1"/>
</dbReference>
<feature type="transmembrane region" description="Helical" evidence="6">
    <location>
        <begin position="158"/>
        <end position="181"/>
    </location>
</feature>
<proteinExistence type="predicted"/>
<feature type="transmembrane region" description="Helical" evidence="6">
    <location>
        <begin position="326"/>
        <end position="346"/>
    </location>
</feature>
<evidence type="ECO:0000256" key="5">
    <source>
        <dbReference type="SAM" id="MobiDB-lite"/>
    </source>
</evidence>
<feature type="transmembrane region" description="Helical" evidence="6">
    <location>
        <begin position="292"/>
        <end position="314"/>
    </location>
</feature>
<gene>
    <name evidence="8" type="ORF">KHQ06_36150</name>
</gene>
<dbReference type="PANTHER" id="PTHR42718:SF39">
    <property type="entry name" value="ACTINORHODIN TRANSPORTER-RELATED"/>
    <property type="match status" value="1"/>
</dbReference>
<evidence type="ECO:0000313" key="8">
    <source>
        <dbReference type="EMBL" id="QVI21342.1"/>
    </source>
</evidence>
<feature type="transmembrane region" description="Helical" evidence="6">
    <location>
        <begin position="193"/>
        <end position="213"/>
    </location>
</feature>
<feature type="domain" description="Major facilitator superfamily (MFS) profile" evidence="7">
    <location>
        <begin position="34"/>
        <end position="482"/>
    </location>
</feature>
<dbReference type="Pfam" id="PF07690">
    <property type="entry name" value="MFS_1"/>
    <property type="match status" value="1"/>
</dbReference>
<accession>A0ABX8CPG9</accession>
<feature type="transmembrane region" description="Helical" evidence="6">
    <location>
        <begin position="250"/>
        <end position="271"/>
    </location>
</feature>
<evidence type="ECO:0000256" key="6">
    <source>
        <dbReference type="SAM" id="Phobius"/>
    </source>
</evidence>
<dbReference type="PANTHER" id="PTHR42718">
    <property type="entry name" value="MAJOR FACILITATOR SUPERFAMILY MULTIDRUG TRANSPORTER MFSC"/>
    <property type="match status" value="1"/>
</dbReference>
<evidence type="ECO:0000256" key="4">
    <source>
        <dbReference type="ARBA" id="ARBA00023136"/>
    </source>
</evidence>
<dbReference type="InterPro" id="IPR020846">
    <property type="entry name" value="MFS_dom"/>
</dbReference>
<dbReference type="CDD" id="cd17321">
    <property type="entry name" value="MFS_MMR_MDR_like"/>
    <property type="match status" value="1"/>
</dbReference>
<feature type="transmembrane region" description="Helical" evidence="6">
    <location>
        <begin position="125"/>
        <end position="146"/>
    </location>
</feature>
<evidence type="ECO:0000313" key="9">
    <source>
        <dbReference type="Proteomes" id="UP000683310"/>
    </source>
</evidence>
<keyword evidence="3 6" id="KW-1133">Transmembrane helix</keyword>
<feature type="transmembrane region" description="Helical" evidence="6">
    <location>
        <begin position="32"/>
        <end position="56"/>
    </location>
</feature>
<comment type="subcellular location">
    <subcellularLocation>
        <location evidence="1">Cell membrane</location>
        <topology evidence="1">Multi-pass membrane protein</topology>
    </subcellularLocation>
</comment>
<evidence type="ECO:0000256" key="2">
    <source>
        <dbReference type="ARBA" id="ARBA00022692"/>
    </source>
</evidence>
<dbReference type="Gene3D" id="1.20.1250.20">
    <property type="entry name" value="MFS general substrate transporter like domains"/>
    <property type="match status" value="1"/>
</dbReference>
<dbReference type="EMBL" id="CP074371">
    <property type="protein sequence ID" value="QVI21342.1"/>
    <property type="molecule type" value="Genomic_DNA"/>
</dbReference>
<feature type="compositionally biased region" description="Low complexity" evidence="5">
    <location>
        <begin position="8"/>
        <end position="24"/>
    </location>
</feature>
<keyword evidence="4 6" id="KW-0472">Membrane</keyword>
<feature type="transmembrane region" description="Helical" evidence="6">
    <location>
        <begin position="225"/>
        <end position="244"/>
    </location>
</feature>
<sequence>MSQSLTHTSPAVSTPPTAPTPAAAAGGVRRPLAVLAVILLGQFMAVLDASIVNVAIPSMRTSLHASGSGLQLIVSGYVIAYAVLLVTGARLGDRFGQRTMFIAGLALFTLASLTCGLAWNPASLIVFRFLQGIGAAAMVPQVMTLIQVTATGNTRARALSAYAAVISGGMVAGQILGGLIVSGDIAGTGWRGVFLVNVPIGVALLVVAPRILPAPAPRATRRLDLPGLAVLTASVLALSVPLVLGHEQHWPLWTRIMLGASAFGFAAFALVERWVHRRGGEPLFSDRVVRAPGLLLAAATLFLIMCTFGGWVFILTIHLQSTLGYSPVHAGLLFVPNGVTFGLVSLNWTHIPDRFHRAMIPGGLLLAAASTIAMGLSLRDGHSIDPVDLVVLAVMGIGYGLAFSPLMNRATGKIPVTLAADASGILVTCVQLGVVIGVATFGTLFLTLATDHLAAAHALGTTAVAAGATLAVAGILAMKAAR</sequence>
<evidence type="ECO:0000259" key="7">
    <source>
        <dbReference type="PROSITE" id="PS50850"/>
    </source>
</evidence>
<feature type="transmembrane region" description="Helical" evidence="6">
    <location>
        <begin position="358"/>
        <end position="377"/>
    </location>
</feature>
<feature type="transmembrane region" description="Helical" evidence="6">
    <location>
        <begin position="454"/>
        <end position="478"/>
    </location>
</feature>
<feature type="transmembrane region" description="Helical" evidence="6">
    <location>
        <begin position="389"/>
        <end position="406"/>
    </location>
</feature>
<dbReference type="Proteomes" id="UP000683310">
    <property type="component" value="Chromosome"/>
</dbReference>
<keyword evidence="9" id="KW-1185">Reference proteome</keyword>
<keyword evidence="2 6" id="KW-0812">Transmembrane</keyword>
<dbReference type="InterPro" id="IPR036259">
    <property type="entry name" value="MFS_trans_sf"/>
</dbReference>
<dbReference type="Gene3D" id="1.20.1720.10">
    <property type="entry name" value="Multidrug resistance protein D"/>
    <property type="match status" value="1"/>
</dbReference>
<dbReference type="InterPro" id="IPR011701">
    <property type="entry name" value="MFS"/>
</dbReference>
<evidence type="ECO:0000256" key="1">
    <source>
        <dbReference type="ARBA" id="ARBA00004651"/>
    </source>
</evidence>
<feature type="transmembrane region" description="Helical" evidence="6">
    <location>
        <begin position="99"/>
        <end position="119"/>
    </location>
</feature>
<protein>
    <submittedName>
        <fullName evidence="8">MFS transporter</fullName>
    </submittedName>
</protein>
<name>A0ABX8CPG9_9NOCA</name>
<feature type="transmembrane region" description="Helical" evidence="6">
    <location>
        <begin position="418"/>
        <end position="448"/>
    </location>
</feature>